<reference evidence="4" key="2">
    <citation type="submission" date="2016-10" db="EMBL/GenBank/DDBJ databases">
        <authorList>
            <person name="Varghese N."/>
            <person name="Submissions S."/>
        </authorList>
    </citation>
    <scope>NUCLEOTIDE SEQUENCE [LARGE SCALE GENOMIC DNA]</scope>
    <source>
        <strain evidence="4">CGMCC 1.12397</strain>
    </source>
</reference>
<feature type="transmembrane region" description="Helical" evidence="1">
    <location>
        <begin position="40"/>
        <end position="58"/>
    </location>
</feature>
<dbReference type="AlphaFoldDB" id="A0A1H1A951"/>
<dbReference type="Proteomes" id="UP000255421">
    <property type="component" value="Unassembled WGS sequence"/>
</dbReference>
<reference evidence="2 5" key="3">
    <citation type="submission" date="2018-07" db="EMBL/GenBank/DDBJ databases">
        <title>Genome sequence of extremly halophilic archaeon Halopelagius longus strain BC12-B1.</title>
        <authorList>
            <person name="Zhang X."/>
        </authorList>
    </citation>
    <scope>NUCLEOTIDE SEQUENCE [LARGE SCALE GENOMIC DNA]</scope>
    <source>
        <strain evidence="2 5">BC12-B1</strain>
    </source>
</reference>
<evidence type="ECO:0000313" key="3">
    <source>
        <dbReference type="EMBL" id="SDQ36164.1"/>
    </source>
</evidence>
<name>A0A1H1A951_9EURY</name>
<dbReference type="InterPro" id="IPR040493">
    <property type="entry name" value="DUF5518"/>
</dbReference>
<keyword evidence="5" id="KW-1185">Reference proteome</keyword>
<dbReference type="Pfam" id="PF17647">
    <property type="entry name" value="DUF5518"/>
    <property type="match status" value="1"/>
</dbReference>
<accession>A0A1H1A951</accession>
<evidence type="ECO:0000313" key="2">
    <source>
        <dbReference type="EMBL" id="RDI70286.1"/>
    </source>
</evidence>
<evidence type="ECO:0008006" key="6">
    <source>
        <dbReference type="Google" id="ProtNLM"/>
    </source>
</evidence>
<protein>
    <recommendedName>
        <fullName evidence="6">DUF5518 domain-containing protein</fullName>
    </recommendedName>
</protein>
<keyword evidence="1" id="KW-0812">Transmembrane</keyword>
<organism evidence="3 4">
    <name type="scientific">Halopelagius longus</name>
    <dbReference type="NCBI Taxonomy" id="1236180"/>
    <lineage>
        <taxon>Archaea</taxon>
        <taxon>Methanobacteriati</taxon>
        <taxon>Methanobacteriota</taxon>
        <taxon>Stenosarchaea group</taxon>
        <taxon>Halobacteria</taxon>
        <taxon>Halobacteriales</taxon>
        <taxon>Haloferacaceae</taxon>
    </lineage>
</organism>
<sequence>MPPSPLRVVPSAWRFALVGALASLPVTVVLNRLPNSEADVTGGIMVVGAFVAGVAAASRSTDADAAGVRAGLLAGAVAVLTPVATAGGSAVGGTAIPFPPSRVAIFAAMSAVALALSSIFGLVFGRIGGWVVTALATRRTADPS</sequence>
<keyword evidence="1" id="KW-1133">Transmembrane helix</keyword>
<evidence type="ECO:0000256" key="1">
    <source>
        <dbReference type="SAM" id="Phobius"/>
    </source>
</evidence>
<feature type="transmembrane region" description="Helical" evidence="1">
    <location>
        <begin position="70"/>
        <end position="91"/>
    </location>
</feature>
<dbReference type="Proteomes" id="UP000199289">
    <property type="component" value="Unassembled WGS sequence"/>
</dbReference>
<reference evidence="3" key="1">
    <citation type="submission" date="2016-10" db="EMBL/GenBank/DDBJ databases">
        <authorList>
            <person name="de Groot N.N."/>
        </authorList>
    </citation>
    <scope>NUCLEOTIDE SEQUENCE [LARGE SCALE GENOMIC DNA]</scope>
    <source>
        <strain evidence="3">CGMCC 1.12397</strain>
    </source>
</reference>
<evidence type="ECO:0000313" key="4">
    <source>
        <dbReference type="Proteomes" id="UP000199289"/>
    </source>
</evidence>
<keyword evidence="1" id="KW-0472">Membrane</keyword>
<dbReference type="OrthoDB" id="343058at2157"/>
<proteinExistence type="predicted"/>
<dbReference type="EMBL" id="QQST01000001">
    <property type="protein sequence ID" value="RDI70286.1"/>
    <property type="molecule type" value="Genomic_DNA"/>
</dbReference>
<evidence type="ECO:0000313" key="5">
    <source>
        <dbReference type="Proteomes" id="UP000255421"/>
    </source>
</evidence>
<dbReference type="EMBL" id="FNKQ01000002">
    <property type="protein sequence ID" value="SDQ36164.1"/>
    <property type="molecule type" value="Genomic_DNA"/>
</dbReference>
<dbReference type="RefSeq" id="WP_092534566.1">
    <property type="nucleotide sequence ID" value="NZ_FNKQ01000002.1"/>
</dbReference>
<feature type="transmembrane region" description="Helical" evidence="1">
    <location>
        <begin position="12"/>
        <end position="34"/>
    </location>
</feature>
<gene>
    <name evidence="2" type="ORF">DWB78_00305</name>
    <name evidence="3" type="ORF">SAMN05216278_1224</name>
</gene>
<feature type="transmembrane region" description="Helical" evidence="1">
    <location>
        <begin position="103"/>
        <end position="124"/>
    </location>
</feature>